<evidence type="ECO:0000256" key="1">
    <source>
        <dbReference type="SAM" id="Phobius"/>
    </source>
</evidence>
<name>A0A1N5WGE2_9ARCH</name>
<feature type="transmembrane region" description="Helical" evidence="1">
    <location>
        <begin position="12"/>
        <end position="32"/>
    </location>
</feature>
<accession>A0A1N5WGE2</accession>
<evidence type="ECO:0000313" key="2">
    <source>
        <dbReference type="EMBL" id="SIM84348.1"/>
    </source>
</evidence>
<gene>
    <name evidence="2" type="ORF">CSP5_1820</name>
</gene>
<sequence length="72" mass="7966">MHTEKAGIRTLFPSIFGIIFLISGVVGLLGSFNVQTFYSFGTLISVVSIIAGVYFILSTHISRKNRVKWSTK</sequence>
<dbReference type="EMBL" id="LT671858">
    <property type="protein sequence ID" value="SIM84348.1"/>
    <property type="molecule type" value="Genomic_DNA"/>
</dbReference>
<keyword evidence="1" id="KW-0472">Membrane</keyword>
<organism evidence="2 3">
    <name type="scientific">Cuniculiplasma divulgatum</name>
    <dbReference type="NCBI Taxonomy" id="1673428"/>
    <lineage>
        <taxon>Archaea</taxon>
        <taxon>Methanobacteriati</taxon>
        <taxon>Thermoplasmatota</taxon>
        <taxon>Thermoplasmata</taxon>
        <taxon>Thermoplasmatales</taxon>
        <taxon>Cuniculiplasmataceae</taxon>
        <taxon>Cuniculiplasma</taxon>
    </lineage>
</organism>
<reference evidence="2 3" key="1">
    <citation type="submission" date="2016-04" db="EMBL/GenBank/DDBJ databases">
        <authorList>
            <person name="Evans L.H."/>
            <person name="Alamgir A."/>
            <person name="Owens N."/>
            <person name="Weber N.D."/>
            <person name="Virtaneva K."/>
            <person name="Barbian K."/>
            <person name="Babar A."/>
            <person name="Rosenke K."/>
        </authorList>
    </citation>
    <scope>NUCLEOTIDE SEQUENCE [LARGE SCALE GENOMIC DNA]</scope>
    <source>
        <strain evidence="3">S5(T) (JCM 30642 \VKM B-2941)</strain>
    </source>
</reference>
<keyword evidence="1" id="KW-1133">Transmembrane helix</keyword>
<proteinExistence type="predicted"/>
<evidence type="ECO:0000313" key="3">
    <source>
        <dbReference type="Proteomes" id="UP000195607"/>
    </source>
</evidence>
<dbReference type="AlphaFoldDB" id="A0A1N5WGE2"/>
<feature type="transmembrane region" description="Helical" evidence="1">
    <location>
        <begin position="38"/>
        <end position="57"/>
    </location>
</feature>
<dbReference type="Proteomes" id="UP000195607">
    <property type="component" value="Chromosome I"/>
</dbReference>
<keyword evidence="1" id="KW-0812">Transmembrane</keyword>
<protein>
    <submittedName>
        <fullName evidence="2">Membrane protein</fullName>
    </submittedName>
</protein>